<dbReference type="InterPro" id="IPR027417">
    <property type="entry name" value="P-loop_NTPase"/>
</dbReference>
<reference evidence="1" key="1">
    <citation type="submission" date="2021-05" db="EMBL/GenBank/DDBJ databases">
        <authorList>
            <person name="Alioto T."/>
            <person name="Alioto T."/>
            <person name="Gomez Garrido J."/>
        </authorList>
    </citation>
    <scope>NUCLEOTIDE SEQUENCE</scope>
</reference>
<evidence type="ECO:0000313" key="1">
    <source>
        <dbReference type="EMBL" id="CAG6634646.1"/>
    </source>
</evidence>
<name>A0A8D8QN62_9HEMI</name>
<organism evidence="1">
    <name type="scientific">Cacopsylla melanoneura</name>
    <dbReference type="NCBI Taxonomy" id="428564"/>
    <lineage>
        <taxon>Eukaryota</taxon>
        <taxon>Metazoa</taxon>
        <taxon>Ecdysozoa</taxon>
        <taxon>Arthropoda</taxon>
        <taxon>Hexapoda</taxon>
        <taxon>Insecta</taxon>
        <taxon>Pterygota</taxon>
        <taxon>Neoptera</taxon>
        <taxon>Paraneoptera</taxon>
        <taxon>Hemiptera</taxon>
        <taxon>Sternorrhyncha</taxon>
        <taxon>Psylloidea</taxon>
        <taxon>Psyllidae</taxon>
        <taxon>Psyllinae</taxon>
        <taxon>Cacopsylla</taxon>
    </lineage>
</organism>
<dbReference type="EMBL" id="HBUF01087124">
    <property type="protein sequence ID" value="CAG6634646.1"/>
    <property type="molecule type" value="Transcribed_RNA"/>
</dbReference>
<dbReference type="Pfam" id="PF12775">
    <property type="entry name" value="AAA_7"/>
    <property type="match status" value="1"/>
</dbReference>
<protein>
    <submittedName>
        <fullName evidence="1">Dynein heavy chain 10, axonemal</fullName>
    </submittedName>
</protein>
<sequence>MKTSLSDLMKRPCLVVGDTGTSKTATMMDFLRSLSPDTYSQLHVNFSALTSSMSMQRNLELVVEKKTRDVYGPPAGKKLVLFIDDLNLPQVDMYGTQQPIAFLKLLFEKDGLYGRDKNLSWKNIQETVGHHSSSSHP</sequence>
<dbReference type="PANTHER" id="PTHR22878:SF63">
    <property type="entry name" value="DYNEIN AXONEMAL HEAVY CHAIN 10"/>
    <property type="match status" value="1"/>
</dbReference>
<dbReference type="InterPro" id="IPR026983">
    <property type="entry name" value="DHC"/>
</dbReference>
<proteinExistence type="predicted"/>
<dbReference type="SUPFAM" id="SSF52540">
    <property type="entry name" value="P-loop containing nucleoside triphosphate hydrolases"/>
    <property type="match status" value="1"/>
</dbReference>
<dbReference type="PANTHER" id="PTHR22878">
    <property type="entry name" value="DYNEIN HEAVY CHAIN 6, AXONEMAL-LIKE-RELATED"/>
    <property type="match status" value="1"/>
</dbReference>
<dbReference type="Gene3D" id="3.40.50.300">
    <property type="entry name" value="P-loop containing nucleotide triphosphate hydrolases"/>
    <property type="match status" value="1"/>
</dbReference>
<dbReference type="GO" id="GO:0045505">
    <property type="term" value="F:dynein intermediate chain binding"/>
    <property type="evidence" value="ECO:0007669"/>
    <property type="project" value="InterPro"/>
</dbReference>
<dbReference type="GO" id="GO:0051959">
    <property type="term" value="F:dynein light intermediate chain binding"/>
    <property type="evidence" value="ECO:0007669"/>
    <property type="project" value="InterPro"/>
</dbReference>
<dbReference type="AlphaFoldDB" id="A0A8D8QN62"/>
<accession>A0A8D8QN62</accession>
<dbReference type="GO" id="GO:0030286">
    <property type="term" value="C:dynein complex"/>
    <property type="evidence" value="ECO:0007669"/>
    <property type="project" value="InterPro"/>
</dbReference>
<dbReference type="GO" id="GO:0007018">
    <property type="term" value="P:microtubule-based movement"/>
    <property type="evidence" value="ECO:0007669"/>
    <property type="project" value="InterPro"/>
</dbReference>